<dbReference type="Gene3D" id="1.10.10.2220">
    <property type="match status" value="1"/>
</dbReference>
<name>A0A2U3QFC5_9BACT</name>
<dbReference type="Pfam" id="PF18335">
    <property type="entry name" value="SH3_13"/>
    <property type="match status" value="1"/>
</dbReference>
<dbReference type="InterPro" id="IPR029493">
    <property type="entry name" value="RecD2-like_HHH"/>
</dbReference>
<dbReference type="CDD" id="cd18809">
    <property type="entry name" value="SF1_C_RecD"/>
    <property type="match status" value="1"/>
</dbReference>
<dbReference type="InterPro" id="IPR006345">
    <property type="entry name" value="RecD2"/>
</dbReference>
<dbReference type="Pfam" id="PF13245">
    <property type="entry name" value="AAA_19"/>
    <property type="match status" value="1"/>
</dbReference>
<dbReference type="InterPro" id="IPR003593">
    <property type="entry name" value="AAA+_ATPase"/>
</dbReference>
<dbReference type="InterPro" id="IPR010994">
    <property type="entry name" value="RuvA_2-like"/>
</dbReference>
<dbReference type="CDD" id="cd17933">
    <property type="entry name" value="DEXSc_RecD-like"/>
    <property type="match status" value="1"/>
</dbReference>
<dbReference type="SUPFAM" id="SSF47781">
    <property type="entry name" value="RuvA domain 2-like"/>
    <property type="match status" value="1"/>
</dbReference>
<dbReference type="GO" id="GO:0005524">
    <property type="term" value="F:ATP binding"/>
    <property type="evidence" value="ECO:0007669"/>
    <property type="project" value="UniProtKB-KW"/>
</dbReference>
<dbReference type="PANTHER" id="PTHR43788">
    <property type="entry name" value="DNA2/NAM7 HELICASE FAMILY MEMBER"/>
    <property type="match status" value="1"/>
</dbReference>
<dbReference type="Pfam" id="PF14490">
    <property type="entry name" value="HHH_RecD2"/>
    <property type="match status" value="1"/>
</dbReference>
<dbReference type="Pfam" id="PF23139">
    <property type="entry name" value="OB_YrrC"/>
    <property type="match status" value="1"/>
</dbReference>
<feature type="domain" description="AAA+ ATPase" evidence="3">
    <location>
        <begin position="339"/>
        <end position="461"/>
    </location>
</feature>
<dbReference type="GO" id="GO:0003677">
    <property type="term" value="F:DNA binding"/>
    <property type="evidence" value="ECO:0007669"/>
    <property type="project" value="InterPro"/>
</dbReference>
<proteinExistence type="inferred from homology"/>
<sequence>MLTELQGQLERITYHNRDSHYTVAKLKVQGTRNLVTIVGNLVYVSLGEMLKLKGSWDVHPRYGEQFRVVSYEVVVPATAKGIERYLGSGLIKGIGPVMAKRLVQKFGDKTLDVIENDADRLREAEGIGSKRIDMIRTAWADQKEVREVMLFLQGHEVSAAYAARIYKQYGRNSISVVKDNPYRLAEDIFGVGFLTADKIAMKLGVPKDSLKRAAAGILYVLNKLSDEGHVCFPYEPLLDECGKILETERDIIIEACRRAVEERKIIVEETGEAGDTGRTVYLAGLHAAETGVAEHIRTVFTAPGKDRLFDKDRSLEWVQKELNINLADGQKSAIRMAMEKKVLVITGGPGTGKTTLIRAILKIYRRSGRNVLMAAPTGRAAKRMSEATGFEAKTIHRLLEFSPKQGDFRKNEEYPLETDLVVIDEASMVDTILMHSLLKAVPRDAVLVLVGDVDQLPSVGAGNVLKDIIDSGYIPTVRLNEIFRQASQSLIIVNAHRINNGEFPLLPPDREELRDFYFIQLEDPEEVCRMVLNMCKNRIPEKFGLNPVKDIQVLSPMHRGVAGASNLNIELQKFLNNSQDEFSRGGKTLKTGDKVMQIRNNYDKDVFNGDIGVITSIDKEEQELTVDYDGRRTAYDFSELDEIVLAYAVSVHKSQGSEYPAVVLPLLTQHYMMLQRNLLYTAVTRGKKLVVIIGTKKALAMSIKNNKQQMRYTRLKERLREIMPH</sequence>
<dbReference type="SMART" id="SM00382">
    <property type="entry name" value="AAA"/>
    <property type="match status" value="1"/>
</dbReference>
<keyword evidence="4" id="KW-0378">Hydrolase</keyword>
<protein>
    <submittedName>
        <fullName evidence="4">Similar to exodeoxyribonuclease V alpha subunit</fullName>
        <ecNumber evidence="4">3.1.11.5</ecNumber>
    </submittedName>
</protein>
<evidence type="ECO:0000256" key="2">
    <source>
        <dbReference type="ARBA" id="ARBA00022840"/>
    </source>
</evidence>
<dbReference type="Gene3D" id="3.40.50.300">
    <property type="entry name" value="P-loop containing nucleotide triphosphate hydrolases"/>
    <property type="match status" value="2"/>
</dbReference>
<dbReference type="OrthoDB" id="9803432at2"/>
<dbReference type="EMBL" id="OUUY01000061">
    <property type="protein sequence ID" value="SPQ00117.1"/>
    <property type="molecule type" value="Genomic_DNA"/>
</dbReference>
<keyword evidence="5" id="KW-1185">Reference proteome</keyword>
<reference evidence="5" key="1">
    <citation type="submission" date="2018-03" db="EMBL/GenBank/DDBJ databases">
        <authorList>
            <person name="Zecchin S."/>
        </authorList>
    </citation>
    <scope>NUCLEOTIDE SEQUENCE [LARGE SCALE GENOMIC DNA]</scope>
</reference>
<dbReference type="SUPFAM" id="SSF52540">
    <property type="entry name" value="P-loop containing nucleoside triphosphate hydrolases"/>
    <property type="match status" value="2"/>
</dbReference>
<dbReference type="GO" id="GO:0043139">
    <property type="term" value="F:5'-3' DNA helicase activity"/>
    <property type="evidence" value="ECO:0007669"/>
    <property type="project" value="InterPro"/>
</dbReference>
<gene>
    <name evidence="4" type="primary">recD</name>
    <name evidence="4" type="ORF">NBG4_170032</name>
</gene>
<evidence type="ECO:0000256" key="1">
    <source>
        <dbReference type="ARBA" id="ARBA00022741"/>
    </source>
</evidence>
<evidence type="ECO:0000259" key="3">
    <source>
        <dbReference type="SMART" id="SM00382"/>
    </source>
</evidence>
<dbReference type="Pfam" id="PF13538">
    <property type="entry name" value="UvrD_C_2"/>
    <property type="match status" value="1"/>
</dbReference>
<dbReference type="GO" id="GO:0008854">
    <property type="term" value="F:exodeoxyribonuclease V activity"/>
    <property type="evidence" value="ECO:0007669"/>
    <property type="project" value="UniProtKB-EC"/>
</dbReference>
<dbReference type="InterPro" id="IPR027785">
    <property type="entry name" value="UvrD-like_helicase_C"/>
</dbReference>
<dbReference type="InterPro" id="IPR055446">
    <property type="entry name" value="RecD2_N_OB"/>
</dbReference>
<dbReference type="HAMAP" id="MF_01488">
    <property type="entry name" value="RecD2"/>
    <property type="match status" value="1"/>
</dbReference>
<dbReference type="AlphaFoldDB" id="A0A2U3QFC5"/>
<dbReference type="GO" id="GO:0009338">
    <property type="term" value="C:exodeoxyribonuclease V complex"/>
    <property type="evidence" value="ECO:0007669"/>
    <property type="project" value="TreeGrafter"/>
</dbReference>
<dbReference type="InterPro" id="IPR041451">
    <property type="entry name" value="RecD2_SH13"/>
</dbReference>
<dbReference type="Proteomes" id="UP000245125">
    <property type="component" value="Unassembled WGS sequence"/>
</dbReference>
<dbReference type="InterPro" id="IPR027417">
    <property type="entry name" value="P-loop_NTPase"/>
</dbReference>
<dbReference type="EC" id="3.1.11.5" evidence="4"/>
<dbReference type="GO" id="GO:0017116">
    <property type="term" value="F:single-stranded DNA helicase activity"/>
    <property type="evidence" value="ECO:0007669"/>
    <property type="project" value="TreeGrafter"/>
</dbReference>
<evidence type="ECO:0000313" key="4">
    <source>
        <dbReference type="EMBL" id="SPQ00117.1"/>
    </source>
</evidence>
<dbReference type="Gene3D" id="1.10.150.20">
    <property type="entry name" value="5' to 3' exonuclease, C-terminal subdomain"/>
    <property type="match status" value="1"/>
</dbReference>
<keyword evidence="2" id="KW-0067">ATP-binding</keyword>
<dbReference type="NCBIfam" id="TIGR01448">
    <property type="entry name" value="recD_rel"/>
    <property type="match status" value="1"/>
</dbReference>
<dbReference type="InterPro" id="IPR050534">
    <property type="entry name" value="Coronavir_polyprotein_1ab"/>
</dbReference>
<dbReference type="GO" id="GO:0006310">
    <property type="term" value="P:DNA recombination"/>
    <property type="evidence" value="ECO:0007669"/>
    <property type="project" value="InterPro"/>
</dbReference>
<organism evidence="4 5">
    <name type="scientific">Candidatus Sulfobium mesophilum</name>
    <dbReference type="NCBI Taxonomy" id="2016548"/>
    <lineage>
        <taxon>Bacteria</taxon>
        <taxon>Pseudomonadati</taxon>
        <taxon>Nitrospirota</taxon>
        <taxon>Nitrospiria</taxon>
        <taxon>Nitrospirales</taxon>
        <taxon>Nitrospiraceae</taxon>
        <taxon>Candidatus Sulfobium</taxon>
    </lineage>
</organism>
<dbReference type="Pfam" id="PF14520">
    <property type="entry name" value="HHH_5"/>
    <property type="match status" value="1"/>
</dbReference>
<dbReference type="Gene3D" id="2.30.30.940">
    <property type="match status" value="1"/>
</dbReference>
<accession>A0A2U3QFC5</accession>
<evidence type="ECO:0000313" key="5">
    <source>
        <dbReference type="Proteomes" id="UP000245125"/>
    </source>
</evidence>
<dbReference type="PANTHER" id="PTHR43788:SF6">
    <property type="entry name" value="DNA HELICASE B"/>
    <property type="match status" value="1"/>
</dbReference>
<keyword evidence="1" id="KW-0547">Nucleotide-binding</keyword>